<proteinExistence type="inferred from homology"/>
<name>A0A923MJ68_9FIRM</name>
<dbReference type="AlphaFoldDB" id="A0A923MJ68"/>
<comment type="caution">
    <text evidence="2">The sequence shown here is derived from an EMBL/GenBank/DDBJ whole genome shotgun (WGS) entry which is preliminary data.</text>
</comment>
<sequence>MTIDTNTIVSVTEANQNFSRVTRIAETNGQAVIFKNNRPKYMLVDLDNSPLIDMTDDEKIDFVAARILKKYKPAFMELQNDQILKREGLAASQAHRGGDWREHRRQV</sequence>
<dbReference type="SUPFAM" id="SSF143120">
    <property type="entry name" value="YefM-like"/>
    <property type="match status" value="1"/>
</dbReference>
<keyword evidence="3" id="KW-1185">Reference proteome</keyword>
<dbReference type="InterPro" id="IPR036165">
    <property type="entry name" value="YefM-like_sf"/>
</dbReference>
<dbReference type="RefSeq" id="WP_187014902.1">
    <property type="nucleotide sequence ID" value="NZ_JACOQI010000008.1"/>
</dbReference>
<dbReference type="EMBL" id="JACOQI010000008">
    <property type="protein sequence ID" value="MBC5770666.1"/>
    <property type="molecule type" value="Genomic_DNA"/>
</dbReference>
<comment type="similarity">
    <text evidence="1">Belongs to the phD/YefM antitoxin family.</text>
</comment>
<evidence type="ECO:0000256" key="1">
    <source>
        <dbReference type="ARBA" id="ARBA00009981"/>
    </source>
</evidence>
<gene>
    <name evidence="2" type="ORF">H8Z83_10085</name>
</gene>
<dbReference type="Proteomes" id="UP000620327">
    <property type="component" value="Unassembled WGS sequence"/>
</dbReference>
<accession>A0A923MJ68</accession>
<reference evidence="2" key="1">
    <citation type="submission" date="2020-08" db="EMBL/GenBank/DDBJ databases">
        <title>Genome public.</title>
        <authorList>
            <person name="Liu C."/>
            <person name="Sun Q."/>
        </authorList>
    </citation>
    <scope>NUCLEOTIDE SEQUENCE</scope>
    <source>
        <strain evidence="2">BX15</strain>
    </source>
</reference>
<organism evidence="2 3">
    <name type="scientific">Dysosmobacter segnis</name>
    <dbReference type="NCBI Taxonomy" id="2763042"/>
    <lineage>
        <taxon>Bacteria</taxon>
        <taxon>Bacillati</taxon>
        <taxon>Bacillota</taxon>
        <taxon>Clostridia</taxon>
        <taxon>Eubacteriales</taxon>
        <taxon>Oscillospiraceae</taxon>
        <taxon>Dysosmobacter</taxon>
    </lineage>
</organism>
<protein>
    <submittedName>
        <fullName evidence="2">Type II toxin-antitoxin system Phd/YefM family antitoxin</fullName>
    </submittedName>
</protein>
<evidence type="ECO:0000313" key="2">
    <source>
        <dbReference type="EMBL" id="MBC5770666.1"/>
    </source>
</evidence>
<evidence type="ECO:0000313" key="3">
    <source>
        <dbReference type="Proteomes" id="UP000620327"/>
    </source>
</evidence>